<sequence length="66" mass="7663">MSLSMIPNESAYVMKGVQLLRQSRTSVKDQSEIWLKSKILKIIRTHLTHQGNHGSRYRGQPLMLRN</sequence>
<comment type="caution">
    <text evidence="1">The sequence shown here is derived from an EMBL/GenBank/DDBJ whole genome shotgun (WGS) entry which is preliminary data.</text>
</comment>
<protein>
    <submittedName>
        <fullName evidence="1">Uncharacterized protein</fullName>
    </submittedName>
</protein>
<reference evidence="1" key="1">
    <citation type="submission" date="2022-06" db="EMBL/GenBank/DDBJ databases">
        <title>Uncovering the hologenomic basis of an extraordinary plant invasion.</title>
        <authorList>
            <person name="Bieker V.C."/>
            <person name="Martin M.D."/>
            <person name="Gilbert T."/>
            <person name="Hodgins K."/>
            <person name="Battlay P."/>
            <person name="Petersen B."/>
            <person name="Wilson J."/>
        </authorList>
    </citation>
    <scope>NUCLEOTIDE SEQUENCE</scope>
    <source>
        <strain evidence="1">AA19_3_7</strain>
        <tissue evidence="1">Leaf</tissue>
    </source>
</reference>
<dbReference type="AlphaFoldDB" id="A0AAD5BK49"/>
<accession>A0AAD5BK49</accession>
<name>A0AAD5BK49_AMBAR</name>
<dbReference type="Proteomes" id="UP001206925">
    <property type="component" value="Unassembled WGS sequence"/>
</dbReference>
<gene>
    <name evidence="1" type="ORF">M8C21_004577</name>
</gene>
<organism evidence="1 2">
    <name type="scientific">Ambrosia artemisiifolia</name>
    <name type="common">Common ragweed</name>
    <dbReference type="NCBI Taxonomy" id="4212"/>
    <lineage>
        <taxon>Eukaryota</taxon>
        <taxon>Viridiplantae</taxon>
        <taxon>Streptophyta</taxon>
        <taxon>Embryophyta</taxon>
        <taxon>Tracheophyta</taxon>
        <taxon>Spermatophyta</taxon>
        <taxon>Magnoliopsida</taxon>
        <taxon>eudicotyledons</taxon>
        <taxon>Gunneridae</taxon>
        <taxon>Pentapetalae</taxon>
        <taxon>asterids</taxon>
        <taxon>campanulids</taxon>
        <taxon>Asterales</taxon>
        <taxon>Asteraceae</taxon>
        <taxon>Asteroideae</taxon>
        <taxon>Heliantheae alliance</taxon>
        <taxon>Heliantheae</taxon>
        <taxon>Ambrosia</taxon>
    </lineage>
</organism>
<evidence type="ECO:0000313" key="1">
    <source>
        <dbReference type="EMBL" id="KAI7724700.1"/>
    </source>
</evidence>
<keyword evidence="2" id="KW-1185">Reference proteome</keyword>
<evidence type="ECO:0000313" key="2">
    <source>
        <dbReference type="Proteomes" id="UP001206925"/>
    </source>
</evidence>
<proteinExistence type="predicted"/>
<dbReference type="EMBL" id="JAMZMK010012171">
    <property type="protein sequence ID" value="KAI7724700.1"/>
    <property type="molecule type" value="Genomic_DNA"/>
</dbReference>